<proteinExistence type="predicted"/>
<evidence type="ECO:0000256" key="5">
    <source>
        <dbReference type="ARBA" id="ARBA00022683"/>
    </source>
</evidence>
<dbReference type="InterPro" id="IPR001127">
    <property type="entry name" value="PTS_EIIA_1_perm"/>
</dbReference>
<keyword evidence="6" id="KW-0418">Kinase</keyword>
<organism evidence="8 9">
    <name type="scientific">Clostridium acetobutylicum (strain ATCC 824 / DSM 792 / JCM 1419 / IAM 19013 / LMG 5710 / NBRC 13948 / NRRL B-527 / VKM B-1787 / 2291 / W)</name>
    <dbReference type="NCBI Taxonomy" id="272562"/>
    <lineage>
        <taxon>Bacteria</taxon>
        <taxon>Bacillati</taxon>
        <taxon>Bacillota</taxon>
        <taxon>Clostridia</taxon>
        <taxon>Eubacteriales</taxon>
        <taxon>Clostridiaceae</taxon>
        <taxon>Clostridium</taxon>
    </lineage>
</organism>
<keyword evidence="4" id="KW-0808">Transferase</keyword>
<keyword evidence="9" id="KW-1185">Reference proteome</keyword>
<dbReference type="HOGENOM" id="CLU_012312_5_1_9"/>
<feature type="domain" description="PTS EIIA type-1" evidence="7">
    <location>
        <begin position="29"/>
        <end position="133"/>
    </location>
</feature>
<dbReference type="AlphaFoldDB" id="Q97EW1"/>
<dbReference type="GO" id="GO:0016301">
    <property type="term" value="F:kinase activity"/>
    <property type="evidence" value="ECO:0007669"/>
    <property type="project" value="UniProtKB-KW"/>
</dbReference>
<dbReference type="PIR" id="E97268">
    <property type="entry name" value="E97268"/>
</dbReference>
<evidence type="ECO:0000313" key="9">
    <source>
        <dbReference type="Proteomes" id="UP000000814"/>
    </source>
</evidence>
<dbReference type="PANTHER" id="PTHR45008:SF1">
    <property type="entry name" value="PTS SYSTEM GLUCOSE-SPECIFIC EIIA COMPONENT"/>
    <property type="match status" value="1"/>
</dbReference>
<sequence length="157" mass="17424">MICEDCDEKKILVKSPAEGEIIDISDVNDYVFSKKLVGDGVAVKIKTSEIVAPVDGTVKLILPTKHGIGIETSEGIDILLHVNMDEADFPNELFHSIVKEEDKVSVGDKLLLVNENLLKDRELVLCIVVANMSVVKEIKKNYKNDISKEDTLFEITI</sequence>
<dbReference type="RefSeq" id="WP_010966277.1">
    <property type="nucleotide sequence ID" value="NC_003030.1"/>
</dbReference>
<comment type="subcellular location">
    <subcellularLocation>
        <location evidence="1">Cytoplasm</location>
    </subcellularLocation>
</comment>
<dbReference type="GeneID" id="44999482"/>
<dbReference type="STRING" id="272562.CA_C2995"/>
<evidence type="ECO:0000259" key="7">
    <source>
        <dbReference type="PROSITE" id="PS51093"/>
    </source>
</evidence>
<keyword evidence="3" id="KW-0762">Sugar transport</keyword>
<keyword evidence="5" id="KW-0598">Phosphotransferase system</keyword>
<dbReference type="PANTHER" id="PTHR45008">
    <property type="entry name" value="PTS SYSTEM GLUCOSE-SPECIFIC EIIA COMPONENT"/>
    <property type="match status" value="1"/>
</dbReference>
<dbReference type="GO" id="GO:0009401">
    <property type="term" value="P:phosphoenolpyruvate-dependent sugar phosphotransferase system"/>
    <property type="evidence" value="ECO:0007669"/>
    <property type="project" value="UniProtKB-KW"/>
</dbReference>
<evidence type="ECO:0000256" key="2">
    <source>
        <dbReference type="ARBA" id="ARBA00022448"/>
    </source>
</evidence>
<protein>
    <submittedName>
        <fullName evidence="8">PTS system (Glucose-specific) component IIA</fullName>
    </submittedName>
</protein>
<dbReference type="GO" id="GO:0005737">
    <property type="term" value="C:cytoplasm"/>
    <property type="evidence" value="ECO:0007669"/>
    <property type="project" value="UniProtKB-SubCell"/>
</dbReference>
<dbReference type="EMBL" id="AE001437">
    <property type="protein sequence ID" value="AAK80936.1"/>
    <property type="molecule type" value="Genomic_DNA"/>
</dbReference>
<gene>
    <name evidence="8" type="ordered locus">CA_C2995</name>
</gene>
<dbReference type="Gene3D" id="2.70.70.10">
    <property type="entry name" value="Glucose Permease (Domain IIA)"/>
    <property type="match status" value="1"/>
</dbReference>
<evidence type="ECO:0000256" key="1">
    <source>
        <dbReference type="ARBA" id="ARBA00004496"/>
    </source>
</evidence>
<dbReference type="PATRIC" id="fig|272562.8.peg.3179"/>
<dbReference type="Pfam" id="PF00358">
    <property type="entry name" value="PTS_EIIA_1"/>
    <property type="match status" value="1"/>
</dbReference>
<dbReference type="Proteomes" id="UP000000814">
    <property type="component" value="Chromosome"/>
</dbReference>
<dbReference type="KEGG" id="cac:CA_C2995"/>
<evidence type="ECO:0000256" key="3">
    <source>
        <dbReference type="ARBA" id="ARBA00022597"/>
    </source>
</evidence>
<dbReference type="NCBIfam" id="TIGR00830">
    <property type="entry name" value="PTBA"/>
    <property type="match status" value="1"/>
</dbReference>
<dbReference type="InterPro" id="IPR050890">
    <property type="entry name" value="PTS_EIIA_component"/>
</dbReference>
<reference evidence="8 9" key="1">
    <citation type="journal article" date="2001" name="J. Bacteriol.">
        <title>Genome sequence and comparative analysis of the solvent-producing bacterium Clostridium acetobutylicum.</title>
        <authorList>
            <person name="Nolling J."/>
            <person name="Breton G."/>
            <person name="Omelchenko M.V."/>
            <person name="Makarova K.S."/>
            <person name="Zeng Q."/>
            <person name="Gibson R."/>
            <person name="Lee H.M."/>
            <person name="Dubois J."/>
            <person name="Qiu D."/>
            <person name="Hitti J."/>
            <person name="Wolf Y.I."/>
            <person name="Tatusov R.L."/>
            <person name="Sabathe F."/>
            <person name="Doucette-Stamm L."/>
            <person name="Soucaille P."/>
            <person name="Daly M.J."/>
            <person name="Bennett G.N."/>
            <person name="Koonin E.V."/>
            <person name="Smith D.R."/>
        </authorList>
    </citation>
    <scope>NUCLEOTIDE SEQUENCE [LARGE SCALE GENOMIC DNA]</scope>
    <source>
        <strain evidence="9">ATCC 824 / DSM 792 / JCM 1419 / LMG 5710 / VKM B-1787</strain>
    </source>
</reference>
<dbReference type="SUPFAM" id="SSF51261">
    <property type="entry name" value="Duplicated hybrid motif"/>
    <property type="match status" value="1"/>
</dbReference>
<dbReference type="InterPro" id="IPR011055">
    <property type="entry name" value="Dup_hybrid_motif"/>
</dbReference>
<dbReference type="eggNOG" id="COG2190">
    <property type="taxonomic scope" value="Bacteria"/>
</dbReference>
<keyword evidence="2" id="KW-0813">Transport</keyword>
<dbReference type="OrthoDB" id="92465at2"/>
<dbReference type="PROSITE" id="PS51093">
    <property type="entry name" value="PTS_EIIA_TYPE_1"/>
    <property type="match status" value="1"/>
</dbReference>
<evidence type="ECO:0000313" key="8">
    <source>
        <dbReference type="EMBL" id="AAK80936.1"/>
    </source>
</evidence>
<evidence type="ECO:0000256" key="4">
    <source>
        <dbReference type="ARBA" id="ARBA00022679"/>
    </source>
</evidence>
<evidence type="ECO:0000256" key="6">
    <source>
        <dbReference type="ARBA" id="ARBA00022777"/>
    </source>
</evidence>
<accession>Q97EW1</accession>
<name>Q97EW1_CLOAB</name>